<dbReference type="InterPro" id="IPR035919">
    <property type="entry name" value="EAL_sf"/>
</dbReference>
<dbReference type="CDD" id="cd01948">
    <property type="entry name" value="EAL"/>
    <property type="match status" value="1"/>
</dbReference>
<accession>A0ABS7YUD9</accession>
<keyword evidence="3" id="KW-1185">Reference proteome</keyword>
<gene>
    <name evidence="2" type="ORF">LDJ79_17545</name>
</gene>
<organism evidence="2 3">
    <name type="scientific">Vibrio tritonius</name>
    <dbReference type="NCBI Taxonomy" id="1435069"/>
    <lineage>
        <taxon>Bacteria</taxon>
        <taxon>Pseudomonadati</taxon>
        <taxon>Pseudomonadota</taxon>
        <taxon>Gammaproteobacteria</taxon>
        <taxon>Vibrionales</taxon>
        <taxon>Vibrionaceae</taxon>
        <taxon>Vibrio</taxon>
    </lineage>
</organism>
<evidence type="ECO:0000313" key="3">
    <source>
        <dbReference type="Proteomes" id="UP001199044"/>
    </source>
</evidence>
<comment type="caution">
    <text evidence="2">The sequence shown here is derived from an EMBL/GenBank/DDBJ whole genome shotgun (WGS) entry which is preliminary data.</text>
</comment>
<proteinExistence type="predicted"/>
<protein>
    <submittedName>
        <fullName evidence="2">EAL domain-containing protein</fullName>
    </submittedName>
</protein>
<reference evidence="3" key="1">
    <citation type="submission" date="2023-07" db="EMBL/GenBank/DDBJ databases">
        <title>Molecular identification of indigenous halophilic bacteria isolated from red sea cost, biodegradation of synthetic dyes and assessment of degraded metabolite toxicity.</title>
        <authorList>
            <person name="Chaieb K."/>
            <person name="Altayb H.N."/>
        </authorList>
    </citation>
    <scope>NUCLEOTIDE SEQUENCE [LARGE SCALE GENOMIC DNA]</scope>
    <source>
        <strain evidence="3">K20</strain>
    </source>
</reference>
<dbReference type="PANTHER" id="PTHR33121:SF76">
    <property type="entry name" value="SIGNALING PROTEIN"/>
    <property type="match status" value="1"/>
</dbReference>
<dbReference type="Proteomes" id="UP001199044">
    <property type="component" value="Unassembled WGS sequence"/>
</dbReference>
<name>A0ABS7YUD9_9VIBR</name>
<dbReference type="InterPro" id="IPR050706">
    <property type="entry name" value="Cyclic-di-GMP_PDE-like"/>
</dbReference>
<feature type="domain" description="EAL" evidence="1">
    <location>
        <begin position="12"/>
        <end position="266"/>
    </location>
</feature>
<dbReference type="SUPFAM" id="SSF141868">
    <property type="entry name" value="EAL domain-like"/>
    <property type="match status" value="1"/>
</dbReference>
<sequence length="267" mass="30600">MELREQPAFLQYLSVDEQGQYIAEYNGLSLQSVYQPIFTRSYDIAAVEALVRITTRDRGNILPDVFFTSPQYADSDKIHVERLCRAIHIRNFANSTFSNLSLFLNMLPLVGEEFIDNDDQYAHFFSKLDALSIGHSQIVMELLETHVDDEPRLCAITQKYLRNGMRVAIDDFGTGASTKHRVDLVKPSIIKFDRGLLERYMAGFREPLLYAIEVARNAQAQTVIEGIETAEQWVCMKALPIDYFQGFYLARPQPCTLNNRIMQLVTN</sequence>
<dbReference type="EMBL" id="JAIWIU010000131">
    <property type="protein sequence ID" value="MCA2017930.1"/>
    <property type="molecule type" value="Genomic_DNA"/>
</dbReference>
<dbReference type="Gene3D" id="3.20.20.450">
    <property type="entry name" value="EAL domain"/>
    <property type="match status" value="1"/>
</dbReference>
<evidence type="ECO:0000313" key="2">
    <source>
        <dbReference type="EMBL" id="MCA2017930.1"/>
    </source>
</evidence>
<dbReference type="SMART" id="SM00052">
    <property type="entry name" value="EAL"/>
    <property type="match status" value="1"/>
</dbReference>
<dbReference type="RefSeq" id="WP_225251513.1">
    <property type="nucleotide sequence ID" value="NZ_JAIWIU010000131.1"/>
</dbReference>
<dbReference type="PANTHER" id="PTHR33121">
    <property type="entry name" value="CYCLIC DI-GMP PHOSPHODIESTERASE PDEF"/>
    <property type="match status" value="1"/>
</dbReference>
<evidence type="ECO:0000259" key="1">
    <source>
        <dbReference type="PROSITE" id="PS50883"/>
    </source>
</evidence>
<dbReference type="Pfam" id="PF00563">
    <property type="entry name" value="EAL"/>
    <property type="match status" value="1"/>
</dbReference>
<dbReference type="PROSITE" id="PS50883">
    <property type="entry name" value="EAL"/>
    <property type="match status" value="1"/>
</dbReference>
<dbReference type="InterPro" id="IPR001633">
    <property type="entry name" value="EAL_dom"/>
</dbReference>